<dbReference type="GO" id="GO:0019867">
    <property type="term" value="C:outer membrane"/>
    <property type="evidence" value="ECO:0007669"/>
    <property type="project" value="InterPro"/>
</dbReference>
<reference evidence="1 2" key="1">
    <citation type="submission" date="2015-11" db="EMBL/GenBank/DDBJ databases">
        <title>Genome sequences of Lysobacter enzymogenes strain C3 and Lysobacter antibioticus ATCC 29479.</title>
        <authorList>
            <person name="Kobayashi D.Y."/>
        </authorList>
    </citation>
    <scope>NUCLEOTIDE SEQUENCE [LARGE SCALE GENOMIC DNA]</scope>
    <source>
        <strain evidence="1 2">C3</strain>
    </source>
</reference>
<dbReference type="EMBL" id="CP013140">
    <property type="protein sequence ID" value="ALN56319.1"/>
    <property type="molecule type" value="Genomic_DNA"/>
</dbReference>
<dbReference type="Gene3D" id="2.40.160.20">
    <property type="match status" value="1"/>
</dbReference>
<dbReference type="KEGG" id="lez:GLE_0961"/>
<dbReference type="RefSeq" id="WP_057946425.1">
    <property type="nucleotide sequence ID" value="NZ_CP067396.1"/>
</dbReference>
<proteinExistence type="predicted"/>
<dbReference type="PANTHER" id="PTHR36920">
    <property type="match status" value="1"/>
</dbReference>
<dbReference type="GO" id="GO:0055085">
    <property type="term" value="P:transmembrane transport"/>
    <property type="evidence" value="ECO:0007669"/>
    <property type="project" value="TreeGrafter"/>
</dbReference>
<evidence type="ECO:0000313" key="1">
    <source>
        <dbReference type="EMBL" id="ALN56319.1"/>
    </source>
</evidence>
<dbReference type="PANTHER" id="PTHR36920:SF1">
    <property type="entry name" value="OUTER MEMBRANE PROTEIN W"/>
    <property type="match status" value="1"/>
</dbReference>
<dbReference type="PATRIC" id="fig|69.6.peg.948"/>
<dbReference type="PROSITE" id="PS51257">
    <property type="entry name" value="PROKAR_LIPOPROTEIN"/>
    <property type="match status" value="1"/>
</dbReference>
<accession>A0A0S2DCV0</accession>
<protein>
    <submittedName>
        <fullName evidence="1">Outer membrane protein, OmpW family</fullName>
    </submittedName>
</protein>
<dbReference type="Pfam" id="PF03922">
    <property type="entry name" value="OmpW"/>
    <property type="match status" value="1"/>
</dbReference>
<evidence type="ECO:0000313" key="2">
    <source>
        <dbReference type="Proteomes" id="UP000061569"/>
    </source>
</evidence>
<dbReference type="STRING" id="69.GLE_0961"/>
<dbReference type="AlphaFoldDB" id="A0A0S2DCV0"/>
<dbReference type="OrthoDB" id="9807574at2"/>
<dbReference type="SUPFAM" id="SSF56925">
    <property type="entry name" value="OMPA-like"/>
    <property type="match status" value="1"/>
</dbReference>
<organism evidence="1 2">
    <name type="scientific">Lysobacter enzymogenes</name>
    <dbReference type="NCBI Taxonomy" id="69"/>
    <lineage>
        <taxon>Bacteria</taxon>
        <taxon>Pseudomonadati</taxon>
        <taxon>Pseudomonadota</taxon>
        <taxon>Gammaproteobacteria</taxon>
        <taxon>Lysobacterales</taxon>
        <taxon>Lysobacteraceae</taxon>
        <taxon>Lysobacter</taxon>
    </lineage>
</organism>
<dbReference type="InterPro" id="IPR005618">
    <property type="entry name" value="OMPW"/>
</dbReference>
<dbReference type="Proteomes" id="UP000061569">
    <property type="component" value="Chromosome"/>
</dbReference>
<sequence>MNHRLTGGLVAAALACAAHPALAQQAGTFTVGIGAHQVQPKSNNGSVLGGTAQLEIGDNVQPTITFEYFLRENLGIEVLAATPFKHDIDIKGLGKVATTKHLPPTFSLQYHWNSQGTVSPFVGVGVNYTTFFSEKTTGPLRGAKLKLEDSVGVAAHVGVDFILNERGAVRVDARWMDIGTDVKLNGQKIGKANIDPLVYGLAYVFKF</sequence>
<dbReference type="InterPro" id="IPR011250">
    <property type="entry name" value="OMP/PagP_B-barrel"/>
</dbReference>
<gene>
    <name evidence="1" type="ORF">GLE_0961</name>
</gene>
<name>A0A0S2DCV0_LYSEN</name>